<dbReference type="RefSeq" id="WP_123710573.1">
    <property type="nucleotide sequence ID" value="NZ_RKHR01000003.1"/>
</dbReference>
<dbReference type="EMBL" id="RKHR01000003">
    <property type="protein sequence ID" value="ROS04582.1"/>
    <property type="molecule type" value="Genomic_DNA"/>
</dbReference>
<feature type="signal peptide" evidence="2">
    <location>
        <begin position="1"/>
        <end position="22"/>
    </location>
</feature>
<gene>
    <name evidence="3" type="ORF">EDC56_0088</name>
</gene>
<evidence type="ECO:0000313" key="4">
    <source>
        <dbReference type="Proteomes" id="UP000275394"/>
    </source>
</evidence>
<evidence type="ECO:0000256" key="2">
    <source>
        <dbReference type="SAM" id="SignalP"/>
    </source>
</evidence>
<protein>
    <submittedName>
        <fullName evidence="3">Uncharacterized protein DUF1800</fullName>
    </submittedName>
</protein>
<sequence>MFKRLNKYFCFSLFLFILTACGGGGSGGGAPDTPLPSDESSDTNNGDQSGGDQSGSGSGSGDQNDNGDETTPPVIEPPALPDERAARRFLMRATFGPVKNDIDYVMTHGYEAWIDKQAILPASLHFDLFETMMTEDGLSPNLNCFMPLAEQRIRMDAWWQRALKAEDQLRQRLAFALSQIIVISEKNADLLCRTRGVTNFYDILVANSLGNYRDILQQTTLHPAMGYYLSSIRNRREATNNNILPDENFAREVMQLFTIGLKELNDNGSVKLDSANNQAETYNQEMIMTLARVFTGLNYGDSTIAISEKRTLNSDIIPMKGWIFFHDNEAKALFNGTLLPKFGFPLDEVTATIDNLFEHHNIAPFISKRLIQRFVSSNPSDKYVERVAQAFNDNGHGKKGDMIAIIKAILLDEEALNSHSDGQSFGKVKEPLLMFSALWRAYDATGENNRFRFSNSDTISGQKPLSAHSVFNFYSPTYSPAGTIRDHNLFSPELQILTAQSITKTTNALEEYANSAILNSEERNTISVDTSSLLPLASTPLLLAEKLNMDLMAGSMSDEMKQVLIDFIETTPYENNDGTLRVNEALFLVLSSPEFAIQR</sequence>
<dbReference type="Proteomes" id="UP000275394">
    <property type="component" value="Unassembled WGS sequence"/>
</dbReference>
<dbReference type="AlphaFoldDB" id="A0A3N2DY30"/>
<keyword evidence="2" id="KW-0732">Signal</keyword>
<evidence type="ECO:0000313" key="3">
    <source>
        <dbReference type="EMBL" id="ROS04582.1"/>
    </source>
</evidence>
<feature type="compositionally biased region" description="Gly residues" evidence="1">
    <location>
        <begin position="48"/>
        <end position="60"/>
    </location>
</feature>
<dbReference type="PANTHER" id="PTHR43737">
    <property type="entry name" value="BLL7424 PROTEIN"/>
    <property type="match status" value="1"/>
</dbReference>
<accession>A0A3N2DY30</accession>
<evidence type="ECO:0000256" key="1">
    <source>
        <dbReference type="SAM" id="MobiDB-lite"/>
    </source>
</evidence>
<feature type="region of interest" description="Disordered" evidence="1">
    <location>
        <begin position="26"/>
        <end position="80"/>
    </location>
</feature>
<comment type="caution">
    <text evidence="3">The sequence shown here is derived from an EMBL/GenBank/DDBJ whole genome shotgun (WGS) entry which is preliminary data.</text>
</comment>
<organism evidence="3 4">
    <name type="scientific">Sinobacterium caligoides</name>
    <dbReference type="NCBI Taxonomy" id="933926"/>
    <lineage>
        <taxon>Bacteria</taxon>
        <taxon>Pseudomonadati</taxon>
        <taxon>Pseudomonadota</taxon>
        <taxon>Gammaproteobacteria</taxon>
        <taxon>Cellvibrionales</taxon>
        <taxon>Spongiibacteraceae</taxon>
        <taxon>Sinobacterium</taxon>
    </lineage>
</organism>
<name>A0A3N2DY30_9GAMM</name>
<dbReference type="PANTHER" id="PTHR43737:SF1">
    <property type="entry name" value="DUF1501 DOMAIN-CONTAINING PROTEIN"/>
    <property type="match status" value="1"/>
</dbReference>
<proteinExistence type="predicted"/>
<reference evidence="3 4" key="1">
    <citation type="submission" date="2018-11" db="EMBL/GenBank/DDBJ databases">
        <title>Genomic Encyclopedia of Type Strains, Phase IV (KMG-IV): sequencing the most valuable type-strain genomes for metagenomic binning, comparative biology and taxonomic classification.</title>
        <authorList>
            <person name="Goeker M."/>
        </authorList>
    </citation>
    <scope>NUCLEOTIDE SEQUENCE [LARGE SCALE GENOMIC DNA]</scope>
    <source>
        <strain evidence="3 4">DSM 100316</strain>
    </source>
</reference>
<dbReference type="PROSITE" id="PS51257">
    <property type="entry name" value="PROKAR_LIPOPROTEIN"/>
    <property type="match status" value="1"/>
</dbReference>
<keyword evidence="4" id="KW-1185">Reference proteome</keyword>
<dbReference type="OrthoDB" id="9772295at2"/>
<feature type="chain" id="PRO_5018137293" evidence="2">
    <location>
        <begin position="23"/>
        <end position="599"/>
    </location>
</feature>
<dbReference type="InterPro" id="IPR014917">
    <property type="entry name" value="DUF1800"/>
</dbReference>
<dbReference type="Pfam" id="PF08811">
    <property type="entry name" value="DUF1800"/>
    <property type="match status" value="1"/>
</dbReference>